<keyword evidence="2" id="KW-0812">Transmembrane</keyword>
<evidence type="ECO:0000256" key="2">
    <source>
        <dbReference type="SAM" id="Phobius"/>
    </source>
</evidence>
<organism evidence="3 4">
    <name type="scientific">Malus baccata</name>
    <name type="common">Siberian crab apple</name>
    <name type="synonym">Pyrus baccata</name>
    <dbReference type="NCBI Taxonomy" id="106549"/>
    <lineage>
        <taxon>Eukaryota</taxon>
        <taxon>Viridiplantae</taxon>
        <taxon>Streptophyta</taxon>
        <taxon>Embryophyta</taxon>
        <taxon>Tracheophyta</taxon>
        <taxon>Spermatophyta</taxon>
        <taxon>Magnoliopsida</taxon>
        <taxon>eudicotyledons</taxon>
        <taxon>Gunneridae</taxon>
        <taxon>Pentapetalae</taxon>
        <taxon>rosids</taxon>
        <taxon>fabids</taxon>
        <taxon>Rosales</taxon>
        <taxon>Rosaceae</taxon>
        <taxon>Amygdaloideae</taxon>
        <taxon>Maleae</taxon>
        <taxon>Malus</taxon>
    </lineage>
</organism>
<proteinExistence type="predicted"/>
<comment type="caution">
    <text evidence="3">The sequence shown here is derived from an EMBL/GenBank/DDBJ whole genome shotgun (WGS) entry which is preliminary data.</text>
</comment>
<feature type="compositionally biased region" description="Low complexity" evidence="1">
    <location>
        <begin position="44"/>
        <end position="56"/>
    </location>
</feature>
<reference evidence="3 4" key="1">
    <citation type="journal article" date="2019" name="G3 (Bethesda)">
        <title>Sequencing of a Wild Apple (Malus baccata) Genome Unravels the Differences Between Cultivated and Wild Apple Species Regarding Disease Resistance and Cold Tolerance.</title>
        <authorList>
            <person name="Chen X."/>
        </authorList>
    </citation>
    <scope>NUCLEOTIDE SEQUENCE [LARGE SCALE GENOMIC DNA]</scope>
    <source>
        <strain evidence="4">cv. Shandingzi</strain>
        <tissue evidence="3">Leaves</tissue>
    </source>
</reference>
<keyword evidence="2" id="KW-0472">Membrane</keyword>
<evidence type="ECO:0000256" key="1">
    <source>
        <dbReference type="SAM" id="MobiDB-lite"/>
    </source>
</evidence>
<evidence type="ECO:0000313" key="3">
    <source>
        <dbReference type="EMBL" id="TQD98809.1"/>
    </source>
</evidence>
<name>A0A540MK45_MALBA</name>
<protein>
    <submittedName>
        <fullName evidence="3">Uncharacterized protein</fullName>
    </submittedName>
</protein>
<evidence type="ECO:0000313" key="4">
    <source>
        <dbReference type="Proteomes" id="UP000315295"/>
    </source>
</evidence>
<dbReference type="AlphaFoldDB" id="A0A540MK45"/>
<gene>
    <name evidence="3" type="ORF">C1H46_015452</name>
</gene>
<dbReference type="EMBL" id="VIEB01000246">
    <property type="protein sequence ID" value="TQD98809.1"/>
    <property type="molecule type" value="Genomic_DNA"/>
</dbReference>
<dbReference type="Proteomes" id="UP000315295">
    <property type="component" value="Unassembled WGS sequence"/>
</dbReference>
<accession>A0A540MK45</accession>
<keyword evidence="2" id="KW-1133">Transmembrane helix</keyword>
<feature type="region of interest" description="Disordered" evidence="1">
    <location>
        <begin position="41"/>
        <end position="69"/>
    </location>
</feature>
<feature type="transmembrane region" description="Helical" evidence="2">
    <location>
        <begin position="6"/>
        <end position="25"/>
    </location>
</feature>
<sequence length="128" mass="14461">MVLLTTMMVFGIMVLLTTIMVLDHLKLDVFKARRILPDKQSAVEPSRLTPESSSSSKTEKLKSLIESSPSCSKKDLKEKVLKIIELDGLDDYEMEFEAASSQHNIDEDYGDDKEDDCYGIYPPICPKK</sequence>
<keyword evidence="4" id="KW-1185">Reference proteome</keyword>